<dbReference type="Proteomes" id="UP000580250">
    <property type="component" value="Unassembled WGS sequence"/>
</dbReference>
<name>A0A6V7UK88_MELEN</name>
<gene>
    <name evidence="1" type="ORF">MENT_LOCUS13065</name>
</gene>
<dbReference type="AlphaFoldDB" id="A0A6V7UK88"/>
<dbReference type="EMBL" id="CAJEWN010000069">
    <property type="protein sequence ID" value="CAD2158237.1"/>
    <property type="molecule type" value="Genomic_DNA"/>
</dbReference>
<sequence length="176" mass="20388">MHCERRLCNSVYALVREYGLRTCLVDHKVQGAMELCERGVDGCFITHWLKQEGRFWGGCEPIFGTNCDPNRHCYHCEGTNCNTVDKFKKAFYCYIKDNKGNIKLGNVCGAKICYVYIDDKGKDTIRLQFFMPDPIRMNHIIRKPLIGAIFYPTGWIKSDRPLKSYNSLIARNRCLT</sequence>
<evidence type="ECO:0000313" key="2">
    <source>
        <dbReference type="Proteomes" id="UP000580250"/>
    </source>
</evidence>
<proteinExistence type="predicted"/>
<reference evidence="1 2" key="1">
    <citation type="submission" date="2020-08" db="EMBL/GenBank/DDBJ databases">
        <authorList>
            <person name="Koutsovoulos G."/>
            <person name="Danchin GJ E."/>
        </authorList>
    </citation>
    <scope>NUCLEOTIDE SEQUENCE [LARGE SCALE GENOMIC DNA]</scope>
</reference>
<accession>A0A6V7UK88</accession>
<evidence type="ECO:0000313" key="1">
    <source>
        <dbReference type="EMBL" id="CAD2158237.1"/>
    </source>
</evidence>
<protein>
    <submittedName>
        <fullName evidence="1">Uncharacterized protein</fullName>
    </submittedName>
</protein>
<comment type="caution">
    <text evidence="1">The sequence shown here is derived from an EMBL/GenBank/DDBJ whole genome shotgun (WGS) entry which is preliminary data.</text>
</comment>
<organism evidence="1 2">
    <name type="scientific">Meloidogyne enterolobii</name>
    <name type="common">Root-knot nematode worm</name>
    <name type="synonym">Meloidogyne mayaguensis</name>
    <dbReference type="NCBI Taxonomy" id="390850"/>
    <lineage>
        <taxon>Eukaryota</taxon>
        <taxon>Metazoa</taxon>
        <taxon>Ecdysozoa</taxon>
        <taxon>Nematoda</taxon>
        <taxon>Chromadorea</taxon>
        <taxon>Rhabditida</taxon>
        <taxon>Tylenchina</taxon>
        <taxon>Tylenchomorpha</taxon>
        <taxon>Tylenchoidea</taxon>
        <taxon>Meloidogynidae</taxon>
        <taxon>Meloidogyninae</taxon>
        <taxon>Meloidogyne</taxon>
    </lineage>
</organism>